<dbReference type="EMBL" id="MAJU01000024">
    <property type="protein sequence ID" value="OCH18529.1"/>
    <property type="molecule type" value="Genomic_DNA"/>
</dbReference>
<dbReference type="RefSeq" id="WP_065611815.1">
    <property type="nucleotide sequence ID" value="NZ_CAWMPN010000024.1"/>
</dbReference>
<dbReference type="InterPro" id="IPR027396">
    <property type="entry name" value="DsrEFH-like"/>
</dbReference>
<protein>
    <recommendedName>
        <fullName evidence="4">Protein TusC homolog</fullName>
    </recommendedName>
</protein>
<reference evidence="5 6" key="1">
    <citation type="submission" date="2016-06" db="EMBL/GenBank/DDBJ databases">
        <authorList>
            <person name="Kjaerup R.B."/>
            <person name="Dalgaard T.S."/>
            <person name="Juul-Madsen H.R."/>
        </authorList>
    </citation>
    <scope>NUCLEOTIDE SEQUENCE [LARGE SCALE GENOMIC DNA]</scope>
    <source>
        <strain evidence="5 6">1S159</strain>
    </source>
</reference>
<dbReference type="STRING" id="688.A6E04_01530"/>
<sequence>MNRLGFVFQSSPHSTTQGREGLDAILAASAYSDDIHIFFVGDGILQLLKSQKPEMILSRDYIAGFKMLELYDLEDIFVDKAALANRGITESHLLIDAHLISIEDLNEKLSQCDQVMVF</sequence>
<dbReference type="NCBIfam" id="NF001238">
    <property type="entry name" value="PRK00211.1"/>
    <property type="match status" value="1"/>
</dbReference>
<dbReference type="NCBIfam" id="TIGR03010">
    <property type="entry name" value="sulf_tusC_dsrF"/>
    <property type="match status" value="1"/>
</dbReference>
<evidence type="ECO:0000256" key="1">
    <source>
        <dbReference type="ARBA" id="ARBA00002850"/>
    </source>
</evidence>
<evidence type="ECO:0000256" key="4">
    <source>
        <dbReference type="ARBA" id="ARBA00017149"/>
    </source>
</evidence>
<dbReference type="PANTHER" id="PTHR38780">
    <property type="entry name" value="PROTEIN TUSC"/>
    <property type="match status" value="1"/>
</dbReference>
<dbReference type="InterPro" id="IPR017462">
    <property type="entry name" value="Sulphur_relay_TusC/DsrF"/>
</dbReference>
<dbReference type="OrthoDB" id="9789418at2"/>
<name>A0A1B9NVC7_ALILO</name>
<dbReference type="Proteomes" id="UP000093523">
    <property type="component" value="Unassembled WGS sequence"/>
</dbReference>
<comment type="caution">
    <text evidence="5">The sequence shown here is derived from an EMBL/GenBank/DDBJ whole genome shotgun (WGS) entry which is preliminary data.</text>
</comment>
<dbReference type="Gene3D" id="3.40.1260.10">
    <property type="entry name" value="DsrEFH-like"/>
    <property type="match status" value="1"/>
</dbReference>
<dbReference type="AlphaFoldDB" id="A0A1B9NVC7"/>
<comment type="subcellular location">
    <subcellularLocation>
        <location evidence="2">Cytoplasm</location>
    </subcellularLocation>
</comment>
<gene>
    <name evidence="5" type="ORF">A6E04_01530</name>
</gene>
<dbReference type="SUPFAM" id="SSF75169">
    <property type="entry name" value="DsrEFH-like"/>
    <property type="match status" value="1"/>
</dbReference>
<dbReference type="GO" id="GO:0005737">
    <property type="term" value="C:cytoplasm"/>
    <property type="evidence" value="ECO:0007669"/>
    <property type="project" value="UniProtKB-SubCell"/>
</dbReference>
<comment type="function">
    <text evidence="1">Could be part of a sulfur-relay system.</text>
</comment>
<dbReference type="Pfam" id="PF02635">
    <property type="entry name" value="DsrE"/>
    <property type="match status" value="1"/>
</dbReference>
<dbReference type="InterPro" id="IPR003787">
    <property type="entry name" value="Sulphur_relay_DsrE/F-like"/>
</dbReference>
<evidence type="ECO:0000313" key="6">
    <source>
        <dbReference type="Proteomes" id="UP000093523"/>
    </source>
</evidence>
<organism evidence="5 6">
    <name type="scientific">Aliivibrio logei</name>
    <name type="common">Vibrio logei</name>
    <dbReference type="NCBI Taxonomy" id="688"/>
    <lineage>
        <taxon>Bacteria</taxon>
        <taxon>Pseudomonadati</taxon>
        <taxon>Pseudomonadota</taxon>
        <taxon>Gammaproteobacteria</taxon>
        <taxon>Vibrionales</taxon>
        <taxon>Vibrionaceae</taxon>
        <taxon>Aliivibrio</taxon>
    </lineage>
</organism>
<comment type="similarity">
    <text evidence="3">Belongs to the DsrF/TusC family.</text>
</comment>
<accession>A0A1B9NVC7</accession>
<evidence type="ECO:0000256" key="2">
    <source>
        <dbReference type="ARBA" id="ARBA00004496"/>
    </source>
</evidence>
<evidence type="ECO:0000256" key="3">
    <source>
        <dbReference type="ARBA" id="ARBA00005996"/>
    </source>
</evidence>
<dbReference type="PANTHER" id="PTHR38780:SF1">
    <property type="entry name" value="PROTEIN TUSC"/>
    <property type="match status" value="1"/>
</dbReference>
<proteinExistence type="inferred from homology"/>
<evidence type="ECO:0000313" key="5">
    <source>
        <dbReference type="EMBL" id="OCH18529.1"/>
    </source>
</evidence>